<reference evidence="2 3" key="1">
    <citation type="submission" date="2021-01" db="EMBL/GenBank/DDBJ databases">
        <title>Chromosome-level genome assembly of a human fungal pathogen reveals clustering of transcriptionally co-regulated genes.</title>
        <authorList>
            <person name="Voorhies M."/>
            <person name="Cohen S."/>
            <person name="Shea T.P."/>
            <person name="Petrus S."/>
            <person name="Munoz J.F."/>
            <person name="Poplawski S."/>
            <person name="Goldman W.E."/>
            <person name="Michael T."/>
            <person name="Cuomo C.A."/>
            <person name="Sil A."/>
            <person name="Beyhan S."/>
        </authorList>
    </citation>
    <scope>NUCLEOTIDE SEQUENCE [LARGE SCALE GENOMIC DNA]</scope>
    <source>
        <strain evidence="2 3">G184AR</strain>
    </source>
</reference>
<sequence>MPARTFPSSSNQPIASPIASPEQEMCWRIVCHGGRVRGGKDPYARHRRYDISNFFCTSLLYETSLQPRQNKKRQKTARIRKKVRSV</sequence>
<feature type="region of interest" description="Disordered" evidence="1">
    <location>
        <begin position="67"/>
        <end position="86"/>
    </location>
</feature>
<organism evidence="2 3">
    <name type="scientific">Ajellomyces capsulatus</name>
    <name type="common">Darling's disease fungus</name>
    <name type="synonym">Histoplasma capsulatum</name>
    <dbReference type="NCBI Taxonomy" id="5037"/>
    <lineage>
        <taxon>Eukaryota</taxon>
        <taxon>Fungi</taxon>
        <taxon>Dikarya</taxon>
        <taxon>Ascomycota</taxon>
        <taxon>Pezizomycotina</taxon>
        <taxon>Eurotiomycetes</taxon>
        <taxon>Eurotiomycetidae</taxon>
        <taxon>Onygenales</taxon>
        <taxon>Ajellomycetaceae</taxon>
        <taxon>Histoplasma</taxon>
    </lineage>
</organism>
<evidence type="ECO:0000313" key="2">
    <source>
        <dbReference type="EMBL" id="KAG5299289.1"/>
    </source>
</evidence>
<evidence type="ECO:0000313" key="3">
    <source>
        <dbReference type="Proteomes" id="UP000670092"/>
    </source>
</evidence>
<name>A0A8H7YVK3_AJECA</name>
<dbReference type="VEuPathDB" id="FungiDB:I7I52_09548"/>
<dbReference type="AlphaFoldDB" id="A0A8H7YVK3"/>
<dbReference type="EMBL" id="JAEVHI010000002">
    <property type="protein sequence ID" value="KAG5299289.1"/>
    <property type="molecule type" value="Genomic_DNA"/>
</dbReference>
<accession>A0A8H7YVK3</accession>
<feature type="compositionally biased region" description="Basic residues" evidence="1">
    <location>
        <begin position="69"/>
        <end position="86"/>
    </location>
</feature>
<evidence type="ECO:0000256" key="1">
    <source>
        <dbReference type="SAM" id="MobiDB-lite"/>
    </source>
</evidence>
<comment type="caution">
    <text evidence="2">The sequence shown here is derived from an EMBL/GenBank/DDBJ whole genome shotgun (WGS) entry which is preliminary data.</text>
</comment>
<proteinExistence type="predicted"/>
<protein>
    <submittedName>
        <fullName evidence="2">Uncharacterized protein</fullName>
    </submittedName>
</protein>
<gene>
    <name evidence="2" type="ORF">I7I52_09548</name>
</gene>
<dbReference type="Proteomes" id="UP000670092">
    <property type="component" value="Unassembled WGS sequence"/>
</dbReference>